<feature type="transmembrane region" description="Helical" evidence="5">
    <location>
        <begin position="192"/>
        <end position="211"/>
    </location>
</feature>
<evidence type="ECO:0000256" key="4">
    <source>
        <dbReference type="ARBA" id="ARBA00023136"/>
    </source>
</evidence>
<gene>
    <name evidence="7" type="ORF">CRENBAI_003132</name>
</gene>
<keyword evidence="8" id="KW-1185">Reference proteome</keyword>
<dbReference type="InterPro" id="IPR020846">
    <property type="entry name" value="MFS_dom"/>
</dbReference>
<feature type="transmembrane region" description="Helical" evidence="5">
    <location>
        <begin position="132"/>
        <end position="151"/>
    </location>
</feature>
<evidence type="ECO:0000256" key="3">
    <source>
        <dbReference type="ARBA" id="ARBA00022989"/>
    </source>
</evidence>
<dbReference type="PANTHER" id="PTHR24064">
    <property type="entry name" value="SOLUTE CARRIER FAMILY 22 MEMBER"/>
    <property type="match status" value="1"/>
</dbReference>
<dbReference type="Gene3D" id="1.20.1250.20">
    <property type="entry name" value="MFS general substrate transporter like domains"/>
    <property type="match status" value="1"/>
</dbReference>
<dbReference type="PROSITE" id="PS50850">
    <property type="entry name" value="MFS"/>
    <property type="match status" value="1"/>
</dbReference>
<dbReference type="GO" id="GO:0022857">
    <property type="term" value="F:transmembrane transporter activity"/>
    <property type="evidence" value="ECO:0007669"/>
    <property type="project" value="InterPro"/>
</dbReference>
<evidence type="ECO:0000256" key="1">
    <source>
        <dbReference type="ARBA" id="ARBA00004141"/>
    </source>
</evidence>
<dbReference type="InterPro" id="IPR036259">
    <property type="entry name" value="MFS_trans_sf"/>
</dbReference>
<proteinExistence type="predicted"/>
<feature type="transmembrane region" description="Helical" evidence="5">
    <location>
        <begin position="18"/>
        <end position="37"/>
    </location>
</feature>
<dbReference type="SUPFAM" id="SSF103473">
    <property type="entry name" value="MFS general substrate transporter"/>
    <property type="match status" value="1"/>
</dbReference>
<feature type="domain" description="Major facilitator superfamily (MFS) profile" evidence="6">
    <location>
        <begin position="85"/>
        <end position="215"/>
    </location>
</feature>
<dbReference type="Proteomes" id="UP001311232">
    <property type="component" value="Unassembled WGS sequence"/>
</dbReference>
<sequence>MKFEEILDDIGGFSKFQFLLLSILCLPRAILPLHFLLHNFISATPPHHCSLRILAKRNESMWSFDPEALAFWIPYQVDGSFSSCRVYSTPHTINISQENKTIICPHGWTYDKSQFGSTTASEWDLVCNDKQLNQALATYFFLGVMFGAIVFGQLSDKFGRRSMLLMALIASTLLGATAAFSTSYVMFAISRALSGLCLSGLSIIGIVLVTTNTSG</sequence>
<dbReference type="GO" id="GO:0016020">
    <property type="term" value="C:membrane"/>
    <property type="evidence" value="ECO:0007669"/>
    <property type="project" value="UniProtKB-SubCell"/>
</dbReference>
<evidence type="ECO:0000259" key="6">
    <source>
        <dbReference type="PROSITE" id="PS50850"/>
    </source>
</evidence>
<evidence type="ECO:0000313" key="7">
    <source>
        <dbReference type="EMBL" id="KAK5622470.1"/>
    </source>
</evidence>
<dbReference type="EMBL" id="JAHHUM010000115">
    <property type="protein sequence ID" value="KAK5622470.1"/>
    <property type="molecule type" value="Genomic_DNA"/>
</dbReference>
<name>A0AAV9SMF3_9TELE</name>
<dbReference type="Pfam" id="PF07690">
    <property type="entry name" value="MFS_1"/>
    <property type="match status" value="1"/>
</dbReference>
<evidence type="ECO:0000256" key="2">
    <source>
        <dbReference type="ARBA" id="ARBA00022692"/>
    </source>
</evidence>
<keyword evidence="2 5" id="KW-0812">Transmembrane</keyword>
<evidence type="ECO:0000256" key="5">
    <source>
        <dbReference type="SAM" id="Phobius"/>
    </source>
</evidence>
<keyword evidence="3 5" id="KW-1133">Transmembrane helix</keyword>
<dbReference type="InterPro" id="IPR011701">
    <property type="entry name" value="MFS"/>
</dbReference>
<protein>
    <recommendedName>
        <fullName evidence="6">Major facilitator superfamily (MFS) profile domain-containing protein</fullName>
    </recommendedName>
</protein>
<comment type="caution">
    <text evidence="7">The sequence shown here is derived from an EMBL/GenBank/DDBJ whole genome shotgun (WGS) entry which is preliminary data.</text>
</comment>
<dbReference type="AlphaFoldDB" id="A0AAV9SMF3"/>
<comment type="subcellular location">
    <subcellularLocation>
        <location evidence="1">Membrane</location>
        <topology evidence="1">Multi-pass membrane protein</topology>
    </subcellularLocation>
</comment>
<organism evidence="7 8">
    <name type="scientific">Crenichthys baileyi</name>
    <name type="common">White River springfish</name>
    <dbReference type="NCBI Taxonomy" id="28760"/>
    <lineage>
        <taxon>Eukaryota</taxon>
        <taxon>Metazoa</taxon>
        <taxon>Chordata</taxon>
        <taxon>Craniata</taxon>
        <taxon>Vertebrata</taxon>
        <taxon>Euteleostomi</taxon>
        <taxon>Actinopterygii</taxon>
        <taxon>Neopterygii</taxon>
        <taxon>Teleostei</taxon>
        <taxon>Neoteleostei</taxon>
        <taxon>Acanthomorphata</taxon>
        <taxon>Ovalentaria</taxon>
        <taxon>Atherinomorphae</taxon>
        <taxon>Cyprinodontiformes</taxon>
        <taxon>Goodeidae</taxon>
        <taxon>Crenichthys</taxon>
    </lineage>
</organism>
<evidence type="ECO:0000313" key="8">
    <source>
        <dbReference type="Proteomes" id="UP001311232"/>
    </source>
</evidence>
<accession>A0AAV9SMF3</accession>
<keyword evidence="4 5" id="KW-0472">Membrane</keyword>
<reference evidence="7 8" key="1">
    <citation type="submission" date="2021-06" db="EMBL/GenBank/DDBJ databases">
        <authorList>
            <person name="Palmer J.M."/>
        </authorList>
    </citation>
    <scope>NUCLEOTIDE SEQUENCE [LARGE SCALE GENOMIC DNA]</scope>
    <source>
        <strain evidence="7 8">MEX-2019</strain>
        <tissue evidence="7">Muscle</tissue>
    </source>
</reference>
<feature type="transmembrane region" description="Helical" evidence="5">
    <location>
        <begin position="163"/>
        <end position="186"/>
    </location>
</feature>